<comment type="caution">
    <text evidence="1">The sequence shown here is derived from an EMBL/GenBank/DDBJ whole genome shotgun (WGS) entry which is preliminary data.</text>
</comment>
<accession>A0ABV3J3R6</accession>
<gene>
    <name evidence="1" type="ORF">AB0L03_30550</name>
</gene>
<evidence type="ECO:0000313" key="2">
    <source>
        <dbReference type="Proteomes" id="UP001552479"/>
    </source>
</evidence>
<dbReference type="RefSeq" id="WP_366090331.1">
    <property type="nucleotide sequence ID" value="NZ_JBFASG010000044.1"/>
</dbReference>
<proteinExistence type="predicted"/>
<dbReference type="EMBL" id="JBFASG010000044">
    <property type="protein sequence ID" value="MEV4927105.1"/>
    <property type="molecule type" value="Genomic_DNA"/>
</dbReference>
<organism evidence="1 2">
    <name type="scientific">Streptomyces roseoverticillatus</name>
    <dbReference type="NCBI Taxonomy" id="66429"/>
    <lineage>
        <taxon>Bacteria</taxon>
        <taxon>Bacillati</taxon>
        <taxon>Actinomycetota</taxon>
        <taxon>Actinomycetes</taxon>
        <taxon>Kitasatosporales</taxon>
        <taxon>Streptomycetaceae</taxon>
        <taxon>Streptomyces</taxon>
    </lineage>
</organism>
<dbReference type="Proteomes" id="UP001552479">
    <property type="component" value="Unassembled WGS sequence"/>
</dbReference>
<evidence type="ECO:0000313" key="1">
    <source>
        <dbReference type="EMBL" id="MEV4927105.1"/>
    </source>
</evidence>
<sequence length="79" mass="8042">MPNTPLTCAEQNLITAITTMSSPGGPPATKIVLAQGRLFTPRPRLTSGAPRRGAPAHCFAGALRVAGAYVVGATRSPTA</sequence>
<reference evidence="1 2" key="1">
    <citation type="submission" date="2024-06" db="EMBL/GenBank/DDBJ databases">
        <title>The Natural Products Discovery Center: Release of the First 8490 Sequenced Strains for Exploring Actinobacteria Biosynthetic Diversity.</title>
        <authorList>
            <person name="Kalkreuter E."/>
            <person name="Kautsar S.A."/>
            <person name="Yang D."/>
            <person name="Bader C.D."/>
            <person name="Teijaro C.N."/>
            <person name="Fluegel L."/>
            <person name="Davis C.M."/>
            <person name="Simpson J.R."/>
            <person name="Lauterbach L."/>
            <person name="Steele A.D."/>
            <person name="Gui C."/>
            <person name="Meng S."/>
            <person name="Li G."/>
            <person name="Viehrig K."/>
            <person name="Ye F."/>
            <person name="Su P."/>
            <person name="Kiefer A.F."/>
            <person name="Nichols A."/>
            <person name="Cepeda A.J."/>
            <person name="Yan W."/>
            <person name="Fan B."/>
            <person name="Jiang Y."/>
            <person name="Adhikari A."/>
            <person name="Zheng C.-J."/>
            <person name="Schuster L."/>
            <person name="Cowan T.M."/>
            <person name="Smanski M.J."/>
            <person name="Chevrette M.G."/>
            <person name="De Carvalho L.P.S."/>
            <person name="Shen B."/>
        </authorList>
    </citation>
    <scope>NUCLEOTIDE SEQUENCE [LARGE SCALE GENOMIC DNA]</scope>
    <source>
        <strain evidence="1 2">NPDC053791</strain>
    </source>
</reference>
<protein>
    <submittedName>
        <fullName evidence="1">Uncharacterized protein</fullName>
    </submittedName>
</protein>
<name>A0ABV3J3R6_9ACTN</name>
<keyword evidence="2" id="KW-1185">Reference proteome</keyword>